<dbReference type="Gene3D" id="3.90.79.10">
    <property type="entry name" value="Nucleoside Triphosphate Pyrophosphohydrolase"/>
    <property type="match status" value="1"/>
</dbReference>
<evidence type="ECO:0000256" key="8">
    <source>
        <dbReference type="ARBA" id="ARBA00022842"/>
    </source>
</evidence>
<keyword evidence="5" id="KW-0479">Metal-binding</keyword>
<evidence type="ECO:0000256" key="13">
    <source>
        <dbReference type="ARBA" id="ARBA00040794"/>
    </source>
</evidence>
<dbReference type="SUPFAM" id="SSF55811">
    <property type="entry name" value="Nudix"/>
    <property type="match status" value="1"/>
</dbReference>
<dbReference type="CDD" id="cd03425">
    <property type="entry name" value="NUDIX_MutT_NudA_like"/>
    <property type="match status" value="1"/>
</dbReference>
<comment type="cofactor">
    <cofactor evidence="1">
        <name>Mg(2+)</name>
        <dbReference type="ChEBI" id="CHEBI:18420"/>
    </cofactor>
</comment>
<dbReference type="GO" id="GO:0008413">
    <property type="term" value="F:8-oxo-7,8-dihydroguanosine triphosphate pyrophosphatase activity"/>
    <property type="evidence" value="ECO:0007669"/>
    <property type="project" value="TreeGrafter"/>
</dbReference>
<dbReference type="Pfam" id="PF14815">
    <property type="entry name" value="NUDIX_4"/>
    <property type="match status" value="1"/>
</dbReference>
<comment type="caution">
    <text evidence="18">The sequence shown here is derived from an EMBL/GenBank/DDBJ whole genome shotgun (WGS) entry which is preliminary data.</text>
</comment>
<dbReference type="InterPro" id="IPR020084">
    <property type="entry name" value="NUDIX_hydrolase_CS"/>
</dbReference>
<keyword evidence="3" id="KW-0515">Mutator protein</keyword>
<evidence type="ECO:0000256" key="12">
    <source>
        <dbReference type="ARBA" id="ARBA00038905"/>
    </source>
</evidence>
<comment type="catalytic activity">
    <reaction evidence="10">
        <text>8-oxo-dGTP + H2O = 8-oxo-dGMP + diphosphate + H(+)</text>
        <dbReference type="Rhea" id="RHEA:31575"/>
        <dbReference type="ChEBI" id="CHEBI:15377"/>
        <dbReference type="ChEBI" id="CHEBI:15378"/>
        <dbReference type="ChEBI" id="CHEBI:33019"/>
        <dbReference type="ChEBI" id="CHEBI:63224"/>
        <dbReference type="ChEBI" id="CHEBI:77896"/>
        <dbReference type="EC" id="3.6.1.55"/>
    </reaction>
</comment>
<dbReference type="PROSITE" id="PS00893">
    <property type="entry name" value="NUDIX_BOX"/>
    <property type="match status" value="1"/>
</dbReference>
<reference evidence="18 19" key="1">
    <citation type="submission" date="2020-10" db="EMBL/GenBank/DDBJ databases">
        <title>Connecting structure to function with the recovery of over 1000 high-quality activated sludge metagenome-assembled genomes encoding full-length rRNA genes using long-read sequencing.</title>
        <authorList>
            <person name="Singleton C.M."/>
            <person name="Petriglieri F."/>
            <person name="Kristensen J.M."/>
            <person name="Kirkegaard R.H."/>
            <person name="Michaelsen T.Y."/>
            <person name="Andersen M.H."/>
            <person name="Karst S.M."/>
            <person name="Dueholm M.S."/>
            <person name="Nielsen P.H."/>
            <person name="Albertsen M."/>
        </authorList>
    </citation>
    <scope>NUCLEOTIDE SEQUENCE [LARGE SCALE GENOMIC DNA]</scope>
    <source>
        <strain evidence="18">Ribe_18-Q3-R11-54_MAXAC.273</strain>
    </source>
</reference>
<dbReference type="EMBL" id="JADKGY010000029">
    <property type="protein sequence ID" value="MBK9984032.1"/>
    <property type="molecule type" value="Genomic_DNA"/>
</dbReference>
<evidence type="ECO:0000256" key="7">
    <source>
        <dbReference type="ARBA" id="ARBA00022801"/>
    </source>
</evidence>
<dbReference type="AlphaFoldDB" id="A0A9D7SVT2"/>
<evidence type="ECO:0000256" key="5">
    <source>
        <dbReference type="ARBA" id="ARBA00022723"/>
    </source>
</evidence>
<dbReference type="InterPro" id="IPR000086">
    <property type="entry name" value="NUDIX_hydrolase_dom"/>
</dbReference>
<gene>
    <name evidence="18" type="ORF">IPP15_16965</name>
</gene>
<accession>A0A9D7SVT2</accession>
<feature type="domain" description="Nudix hydrolase" evidence="17">
    <location>
        <begin position="1"/>
        <end position="127"/>
    </location>
</feature>
<dbReference type="InterPro" id="IPR029119">
    <property type="entry name" value="MutY_C"/>
</dbReference>
<dbReference type="PRINTS" id="PR00502">
    <property type="entry name" value="NUDIXFAMILY"/>
</dbReference>
<evidence type="ECO:0000256" key="3">
    <source>
        <dbReference type="ARBA" id="ARBA00022457"/>
    </source>
</evidence>
<dbReference type="GO" id="GO:0046872">
    <property type="term" value="F:metal ion binding"/>
    <property type="evidence" value="ECO:0007669"/>
    <property type="project" value="UniProtKB-KW"/>
</dbReference>
<dbReference type="GO" id="GO:0035539">
    <property type="term" value="F:8-oxo-7,8-dihydrodeoxyguanosine triphosphate pyrophosphatase activity"/>
    <property type="evidence" value="ECO:0007669"/>
    <property type="project" value="UniProtKB-EC"/>
</dbReference>
<dbReference type="GO" id="GO:0006260">
    <property type="term" value="P:DNA replication"/>
    <property type="evidence" value="ECO:0007669"/>
    <property type="project" value="UniProtKB-KW"/>
</dbReference>
<dbReference type="GO" id="GO:0044715">
    <property type="term" value="F:8-oxo-dGDP phosphatase activity"/>
    <property type="evidence" value="ECO:0007669"/>
    <property type="project" value="TreeGrafter"/>
</dbReference>
<name>A0A9D7SVT2_9BACT</name>
<keyword evidence="4" id="KW-0235">DNA replication</keyword>
<evidence type="ECO:0000256" key="2">
    <source>
        <dbReference type="ARBA" id="ARBA00005582"/>
    </source>
</evidence>
<protein>
    <recommendedName>
        <fullName evidence="13">8-oxo-dGTP diphosphatase</fullName>
        <ecNumber evidence="12">3.6.1.55</ecNumber>
    </recommendedName>
    <alternativeName>
        <fullName evidence="16">7,8-dihydro-8-oxoguanine-triphosphatase</fullName>
    </alternativeName>
    <alternativeName>
        <fullName evidence="15">Mutator protein MutT</fullName>
    </alternativeName>
    <alternativeName>
        <fullName evidence="14">dGTP pyrophosphohydrolase</fullName>
    </alternativeName>
</protein>
<evidence type="ECO:0000256" key="9">
    <source>
        <dbReference type="ARBA" id="ARBA00023204"/>
    </source>
</evidence>
<comment type="catalytic activity">
    <reaction evidence="11">
        <text>8-oxo-GTP + H2O = 8-oxo-GMP + diphosphate + H(+)</text>
        <dbReference type="Rhea" id="RHEA:67616"/>
        <dbReference type="ChEBI" id="CHEBI:15377"/>
        <dbReference type="ChEBI" id="CHEBI:15378"/>
        <dbReference type="ChEBI" id="CHEBI:33019"/>
        <dbReference type="ChEBI" id="CHEBI:143553"/>
        <dbReference type="ChEBI" id="CHEBI:145694"/>
    </reaction>
</comment>
<dbReference type="InterPro" id="IPR020476">
    <property type="entry name" value="Nudix_hydrolase"/>
</dbReference>
<keyword evidence="9" id="KW-0234">DNA repair</keyword>
<evidence type="ECO:0000256" key="4">
    <source>
        <dbReference type="ARBA" id="ARBA00022705"/>
    </source>
</evidence>
<evidence type="ECO:0000256" key="1">
    <source>
        <dbReference type="ARBA" id="ARBA00001946"/>
    </source>
</evidence>
<dbReference type="InterPro" id="IPR015797">
    <property type="entry name" value="NUDIX_hydrolase-like_dom_sf"/>
</dbReference>
<evidence type="ECO:0000256" key="15">
    <source>
        <dbReference type="ARBA" id="ARBA00041979"/>
    </source>
</evidence>
<comment type="similarity">
    <text evidence="2">Belongs to the Nudix hydrolase family.</text>
</comment>
<evidence type="ECO:0000313" key="18">
    <source>
        <dbReference type="EMBL" id="MBK9984032.1"/>
    </source>
</evidence>
<dbReference type="Proteomes" id="UP000808337">
    <property type="component" value="Unassembled WGS sequence"/>
</dbReference>
<keyword evidence="8" id="KW-0460">Magnesium</keyword>
<evidence type="ECO:0000256" key="6">
    <source>
        <dbReference type="ARBA" id="ARBA00022763"/>
    </source>
</evidence>
<organism evidence="18 19">
    <name type="scientific">Candidatus Opimibacter skivensis</name>
    <dbReference type="NCBI Taxonomy" id="2982028"/>
    <lineage>
        <taxon>Bacteria</taxon>
        <taxon>Pseudomonadati</taxon>
        <taxon>Bacteroidota</taxon>
        <taxon>Saprospiria</taxon>
        <taxon>Saprospirales</taxon>
        <taxon>Saprospiraceae</taxon>
        <taxon>Candidatus Opimibacter</taxon>
    </lineage>
</organism>
<dbReference type="PANTHER" id="PTHR47707:SF1">
    <property type="entry name" value="NUDIX HYDROLASE FAMILY PROTEIN"/>
    <property type="match status" value="1"/>
</dbReference>
<dbReference type="EC" id="3.6.1.55" evidence="12"/>
<dbReference type="GO" id="GO:0006281">
    <property type="term" value="P:DNA repair"/>
    <property type="evidence" value="ECO:0007669"/>
    <property type="project" value="UniProtKB-KW"/>
</dbReference>
<dbReference type="PROSITE" id="PS51462">
    <property type="entry name" value="NUDIX"/>
    <property type="match status" value="1"/>
</dbReference>
<dbReference type="PANTHER" id="PTHR47707">
    <property type="entry name" value="8-OXO-DGTP DIPHOSPHATASE"/>
    <property type="match status" value="1"/>
</dbReference>
<evidence type="ECO:0000313" key="19">
    <source>
        <dbReference type="Proteomes" id="UP000808337"/>
    </source>
</evidence>
<evidence type="ECO:0000259" key="17">
    <source>
        <dbReference type="PROSITE" id="PS51462"/>
    </source>
</evidence>
<dbReference type="InterPro" id="IPR047127">
    <property type="entry name" value="MutT-like"/>
</dbReference>
<keyword evidence="6" id="KW-0227">DNA damage</keyword>
<keyword evidence="7" id="KW-0378">Hydrolase</keyword>
<evidence type="ECO:0000256" key="14">
    <source>
        <dbReference type="ARBA" id="ARBA00041592"/>
    </source>
</evidence>
<evidence type="ECO:0000256" key="11">
    <source>
        <dbReference type="ARBA" id="ARBA00036904"/>
    </source>
</evidence>
<evidence type="ECO:0000256" key="10">
    <source>
        <dbReference type="ARBA" id="ARBA00035861"/>
    </source>
</evidence>
<dbReference type="GO" id="GO:0044716">
    <property type="term" value="F:8-oxo-GDP phosphatase activity"/>
    <property type="evidence" value="ECO:0007669"/>
    <property type="project" value="TreeGrafter"/>
</dbReference>
<proteinExistence type="inferred from homology"/>
<evidence type="ECO:0000256" key="16">
    <source>
        <dbReference type="ARBA" id="ARBA00042798"/>
    </source>
</evidence>
<sequence length="130" mass="14938">MKSIKVVCGIIWKDGKILIAKRKPEKTLGGYWEFPGGKLELNEDPVAALQRELQEEMGMTVSNIKYFGSNIHEYDNFNIELLAFECDFESATFHLTDHDEYVFVPPHEFSNYIIAPADEYFVLKLIVSSN</sequence>